<keyword evidence="3" id="KW-0378">Hydrolase</keyword>
<dbReference type="RefSeq" id="WP_109618726.1">
    <property type="nucleotide sequence ID" value="NZ_QGDO01000003.1"/>
</dbReference>
<dbReference type="Proteomes" id="UP000245535">
    <property type="component" value="Unassembled WGS sequence"/>
</dbReference>
<proteinExistence type="predicted"/>
<dbReference type="OrthoDB" id="9778516at2"/>
<evidence type="ECO:0000259" key="2">
    <source>
        <dbReference type="Pfam" id="PF17899"/>
    </source>
</evidence>
<dbReference type="Gene3D" id="1.10.390.10">
    <property type="entry name" value="Neutral Protease Domain 2"/>
    <property type="match status" value="1"/>
</dbReference>
<dbReference type="SUPFAM" id="SSF55486">
    <property type="entry name" value="Metalloproteases ('zincins'), catalytic domain"/>
    <property type="match status" value="1"/>
</dbReference>
<organism evidence="3 4">
    <name type="scientific">Sediminitomix flava</name>
    <dbReference type="NCBI Taxonomy" id="379075"/>
    <lineage>
        <taxon>Bacteria</taxon>
        <taxon>Pseudomonadati</taxon>
        <taxon>Bacteroidota</taxon>
        <taxon>Cytophagia</taxon>
        <taxon>Cytophagales</taxon>
        <taxon>Flammeovirgaceae</taxon>
        <taxon>Sediminitomix</taxon>
    </lineage>
</organism>
<keyword evidence="3" id="KW-0645">Protease</keyword>
<dbReference type="Pfam" id="PF05299">
    <property type="entry name" value="Peptidase_M61"/>
    <property type="match status" value="1"/>
</dbReference>
<feature type="domain" description="Peptidase M61 N-terminal" evidence="2">
    <location>
        <begin position="33"/>
        <end position="192"/>
    </location>
</feature>
<protein>
    <submittedName>
        <fullName evidence="3">Putative metalloprotease with PDZ domain</fullName>
    </submittedName>
</protein>
<evidence type="ECO:0000313" key="3">
    <source>
        <dbReference type="EMBL" id="PWJ42091.1"/>
    </source>
</evidence>
<evidence type="ECO:0000313" key="4">
    <source>
        <dbReference type="Proteomes" id="UP000245535"/>
    </source>
</evidence>
<name>A0A315Z9A5_SEDFL</name>
<sequence>MNISTLNVAILNCIFFLIPLVTTAQNHVYHAYINLTETDFGKLPINLKRNGSPQQEIHFNFPKSIQGTYSYQNYNRFIELPKSDNIQSYTLNEDVFIIKSTQPIDRICYTVNQSWDKSPNVIFEPASTLFSKEVALLQWWAILPKILNENAKYIIHLEIENDKYITSSTPFTQLNDSVFVSDTLSYEQILDQSLLYSDQETVSFNLEESNLKIQIGSYSTLNKIHPYHLYKDIHETLSTISVYLPKEVFPITYSTLFYFNHKPYKSGKQGALEHKSGAVFTFPESKYEYLKDEIRKTIAHEFLHILNPLVISNTSLQNYDTQNPDIGQQLWFYEGLTEYLAVKLLWQSELISDEQFLEEILQKYNRSLWYDNTVPLSKLSEDVLSEYREQFGNFYNKGFLVSLSLDLFFYQNNSEFTIIELLHILLEKYPEGFEDDKLFSILEKESSVKGVNKFLKSIIQKNDDLPLEEFLFKIGIDFTPIHKIPKASLGNIGIAFKDEKVIVTDVSELDQFGKAIGYQKGDILFSLNNELLTTENFPSKVSEFQNESNSKDTIKIQILRNGKQIHTKAKALINYQEEKASIGLILEEKASFFLFKEHSILQQKD</sequence>
<comment type="caution">
    <text evidence="3">The sequence shown here is derived from an EMBL/GenBank/DDBJ whole genome shotgun (WGS) entry which is preliminary data.</text>
</comment>
<keyword evidence="3" id="KW-0482">Metalloprotease</keyword>
<dbReference type="EMBL" id="QGDO01000003">
    <property type="protein sequence ID" value="PWJ42091.1"/>
    <property type="molecule type" value="Genomic_DNA"/>
</dbReference>
<gene>
    <name evidence="3" type="ORF">BC781_103341</name>
</gene>
<accession>A0A315Z9A5</accession>
<reference evidence="3 4" key="1">
    <citation type="submission" date="2018-03" db="EMBL/GenBank/DDBJ databases">
        <title>Genomic Encyclopedia of Archaeal and Bacterial Type Strains, Phase II (KMG-II): from individual species to whole genera.</title>
        <authorList>
            <person name="Goeker M."/>
        </authorList>
    </citation>
    <scope>NUCLEOTIDE SEQUENCE [LARGE SCALE GENOMIC DNA]</scope>
    <source>
        <strain evidence="3 4">DSM 28229</strain>
    </source>
</reference>
<dbReference type="GO" id="GO:0008237">
    <property type="term" value="F:metallopeptidase activity"/>
    <property type="evidence" value="ECO:0007669"/>
    <property type="project" value="UniProtKB-KW"/>
</dbReference>
<keyword evidence="4" id="KW-1185">Reference proteome</keyword>
<evidence type="ECO:0000259" key="1">
    <source>
        <dbReference type="Pfam" id="PF05299"/>
    </source>
</evidence>
<dbReference type="GO" id="GO:0006508">
    <property type="term" value="P:proteolysis"/>
    <property type="evidence" value="ECO:0007669"/>
    <property type="project" value="UniProtKB-KW"/>
</dbReference>
<dbReference type="AlphaFoldDB" id="A0A315Z9A5"/>
<dbReference type="Pfam" id="PF17899">
    <property type="entry name" value="Peptidase_M61_N"/>
    <property type="match status" value="1"/>
</dbReference>
<feature type="domain" description="Peptidase M61 catalytic" evidence="1">
    <location>
        <begin position="295"/>
        <end position="400"/>
    </location>
</feature>
<dbReference type="InterPro" id="IPR007963">
    <property type="entry name" value="Peptidase_M61_catalytic"/>
</dbReference>
<dbReference type="InterPro" id="IPR040756">
    <property type="entry name" value="Peptidase_M61_N"/>
</dbReference>
<dbReference type="InterPro" id="IPR027268">
    <property type="entry name" value="Peptidase_M4/M1_CTD_sf"/>
</dbReference>